<evidence type="ECO:0000256" key="7">
    <source>
        <dbReference type="RuleBase" id="RU364144"/>
    </source>
</evidence>
<dbReference type="Gene3D" id="1.20.58.1710">
    <property type="match status" value="1"/>
</dbReference>
<evidence type="ECO:0000256" key="3">
    <source>
        <dbReference type="ARBA" id="ARBA00023015"/>
    </source>
</evidence>
<evidence type="ECO:0000256" key="5">
    <source>
        <dbReference type="ARBA" id="ARBA00023163"/>
    </source>
</evidence>
<protein>
    <recommendedName>
        <fullName evidence="7">Mediator of RNA polymerase II transcription subunit 8</fullName>
    </recommendedName>
    <alternativeName>
        <fullName evidence="7">Mediator complex subunit 8</fullName>
    </alternativeName>
</protein>
<comment type="similarity">
    <text evidence="2 7">Belongs to the Mediator complex subunit 8 family.</text>
</comment>
<name>A0A9D3YG21_DREPO</name>
<proteinExistence type="inferred from homology"/>
<dbReference type="EMBL" id="JAIWYP010000016">
    <property type="protein sequence ID" value="KAH3697727.1"/>
    <property type="molecule type" value="Genomic_DNA"/>
</dbReference>
<organism evidence="8 9">
    <name type="scientific">Dreissena polymorpha</name>
    <name type="common">Zebra mussel</name>
    <name type="synonym">Mytilus polymorpha</name>
    <dbReference type="NCBI Taxonomy" id="45954"/>
    <lineage>
        <taxon>Eukaryota</taxon>
        <taxon>Metazoa</taxon>
        <taxon>Spiralia</taxon>
        <taxon>Lophotrochozoa</taxon>
        <taxon>Mollusca</taxon>
        <taxon>Bivalvia</taxon>
        <taxon>Autobranchia</taxon>
        <taxon>Heteroconchia</taxon>
        <taxon>Euheterodonta</taxon>
        <taxon>Imparidentia</taxon>
        <taxon>Neoheterodontei</taxon>
        <taxon>Myida</taxon>
        <taxon>Dreissenoidea</taxon>
        <taxon>Dreissenidae</taxon>
        <taxon>Dreissena</taxon>
    </lineage>
</organism>
<comment type="subunit">
    <text evidence="7">Component of the Mediator complex.</text>
</comment>
<dbReference type="GO" id="GO:0070847">
    <property type="term" value="C:core mediator complex"/>
    <property type="evidence" value="ECO:0007669"/>
    <property type="project" value="TreeGrafter"/>
</dbReference>
<keyword evidence="9" id="KW-1185">Reference proteome</keyword>
<reference evidence="8" key="2">
    <citation type="submission" date="2020-11" db="EMBL/GenBank/DDBJ databases">
        <authorList>
            <person name="McCartney M.A."/>
            <person name="Auch B."/>
            <person name="Kono T."/>
            <person name="Mallez S."/>
            <person name="Becker A."/>
            <person name="Gohl D.M."/>
            <person name="Silverstein K.A.T."/>
            <person name="Koren S."/>
            <person name="Bechman K.B."/>
            <person name="Herman A."/>
            <person name="Abrahante J.E."/>
            <person name="Garbe J."/>
        </authorList>
    </citation>
    <scope>NUCLEOTIDE SEQUENCE</scope>
    <source>
        <strain evidence="8">Duluth1</strain>
        <tissue evidence="8">Whole animal</tissue>
    </source>
</reference>
<keyword evidence="5 7" id="KW-0804">Transcription</keyword>
<evidence type="ECO:0000256" key="6">
    <source>
        <dbReference type="ARBA" id="ARBA00023242"/>
    </source>
</evidence>
<evidence type="ECO:0000256" key="1">
    <source>
        <dbReference type="ARBA" id="ARBA00004123"/>
    </source>
</evidence>
<comment type="function">
    <text evidence="7">Component of the Mediator complex, a coactivator involved in the regulated transcription of nearly all RNA polymerase II-dependent genes. Mediator functions as a bridge to convey information from gene-specific regulatory proteins to the basal RNA polymerase II transcription machinery. Mediator is recruited to promoters by direct interactions with regulatory proteins and serves as a scaffold for the assembly of a functional preinitiation complex with RNA polymerase II and the general transcription factors.</text>
</comment>
<dbReference type="Pfam" id="PF10232">
    <property type="entry name" value="Med8"/>
    <property type="match status" value="1"/>
</dbReference>
<evidence type="ECO:0000313" key="8">
    <source>
        <dbReference type="EMBL" id="KAH3697727.1"/>
    </source>
</evidence>
<dbReference type="PANTHER" id="PTHR13074:SF9">
    <property type="entry name" value="MEDIATOR OF RNA POLYMERASE II TRANSCRIPTION SUBUNIT 8"/>
    <property type="match status" value="1"/>
</dbReference>
<keyword evidence="3 7" id="KW-0805">Transcription regulation</keyword>
<sequence>MQKEEKHLEASLEALIQRVSELKSSIGALIGKLEHEYETLNWPSVLDSFALLSGQLTSLGRVLKGDKVPALKNQLLLPILISPEIDESLGKLTEGRVMMFNHEIPPTYLRTKPQPEVEEKTQQLVTKATCLAQDLAHKQLNNLNKFTSNLMDLMNSTKEDWENDAGHKNSQPQMCSQDDTNLLVATALYGKDLRTTRPRHPKSPQIGMMQAQQANNRQNPVMTKAPSAIKTTIKSAAASHPYQRP</sequence>
<dbReference type="GO" id="GO:0000978">
    <property type="term" value="F:RNA polymerase II cis-regulatory region sequence-specific DNA binding"/>
    <property type="evidence" value="ECO:0007669"/>
    <property type="project" value="TreeGrafter"/>
</dbReference>
<comment type="subcellular location">
    <subcellularLocation>
        <location evidence="1 7">Nucleus</location>
    </subcellularLocation>
</comment>
<evidence type="ECO:0000256" key="2">
    <source>
        <dbReference type="ARBA" id="ARBA00005716"/>
    </source>
</evidence>
<keyword evidence="4 7" id="KW-0010">Activator</keyword>
<dbReference type="PANTHER" id="PTHR13074">
    <property type="entry name" value="MEDIATOR OF RNA POLYMERASE II TRANSCRIPTION SUBUNIT 8"/>
    <property type="match status" value="1"/>
</dbReference>
<dbReference type="AlphaFoldDB" id="A0A9D3YG21"/>
<comment type="caution">
    <text evidence="8">The sequence shown here is derived from an EMBL/GenBank/DDBJ whole genome shotgun (WGS) entry which is preliminary data.</text>
</comment>
<keyword evidence="6 7" id="KW-0539">Nucleus</keyword>
<dbReference type="Proteomes" id="UP000828390">
    <property type="component" value="Unassembled WGS sequence"/>
</dbReference>
<reference evidence="8" key="1">
    <citation type="journal article" date="2019" name="bioRxiv">
        <title>The Genome of the Zebra Mussel, Dreissena polymorpha: A Resource for Invasive Species Research.</title>
        <authorList>
            <person name="McCartney M.A."/>
            <person name="Auch B."/>
            <person name="Kono T."/>
            <person name="Mallez S."/>
            <person name="Zhang Y."/>
            <person name="Obille A."/>
            <person name="Becker A."/>
            <person name="Abrahante J.E."/>
            <person name="Garbe J."/>
            <person name="Badalamenti J.P."/>
            <person name="Herman A."/>
            <person name="Mangelson H."/>
            <person name="Liachko I."/>
            <person name="Sullivan S."/>
            <person name="Sone E.D."/>
            <person name="Koren S."/>
            <person name="Silverstein K.A.T."/>
            <person name="Beckman K.B."/>
            <person name="Gohl D.M."/>
        </authorList>
    </citation>
    <scope>NUCLEOTIDE SEQUENCE</scope>
    <source>
        <strain evidence="8">Duluth1</strain>
        <tissue evidence="8">Whole animal</tissue>
    </source>
</reference>
<dbReference type="GO" id="GO:0016592">
    <property type="term" value="C:mediator complex"/>
    <property type="evidence" value="ECO:0007669"/>
    <property type="project" value="InterPro"/>
</dbReference>
<gene>
    <name evidence="7" type="primary">MED8</name>
    <name evidence="8" type="ORF">DPMN_085237</name>
</gene>
<dbReference type="GO" id="GO:0006357">
    <property type="term" value="P:regulation of transcription by RNA polymerase II"/>
    <property type="evidence" value="ECO:0007669"/>
    <property type="project" value="InterPro"/>
</dbReference>
<accession>A0A9D3YG21</accession>
<dbReference type="OrthoDB" id="150687at2759"/>
<dbReference type="InterPro" id="IPR019364">
    <property type="entry name" value="Mediatior_Med8_fun/met"/>
</dbReference>
<evidence type="ECO:0000256" key="4">
    <source>
        <dbReference type="ARBA" id="ARBA00023159"/>
    </source>
</evidence>
<evidence type="ECO:0000313" key="9">
    <source>
        <dbReference type="Proteomes" id="UP000828390"/>
    </source>
</evidence>
<dbReference type="GO" id="GO:0003712">
    <property type="term" value="F:transcription coregulator activity"/>
    <property type="evidence" value="ECO:0007669"/>
    <property type="project" value="InterPro"/>
</dbReference>